<feature type="transmembrane region" description="Helical" evidence="1">
    <location>
        <begin position="334"/>
        <end position="354"/>
    </location>
</feature>
<dbReference type="PANTHER" id="PTHR34219">
    <property type="entry name" value="IRON-REGULATED INNER MEMBRANE PROTEIN-RELATED"/>
    <property type="match status" value="1"/>
</dbReference>
<evidence type="ECO:0000313" key="2">
    <source>
        <dbReference type="EMBL" id="MDN5205350.1"/>
    </source>
</evidence>
<organism evidence="2 3">
    <name type="scientific">Splendidivirga corallicola</name>
    <dbReference type="NCBI Taxonomy" id="3051826"/>
    <lineage>
        <taxon>Bacteria</taxon>
        <taxon>Pseudomonadati</taxon>
        <taxon>Bacteroidota</taxon>
        <taxon>Cytophagia</taxon>
        <taxon>Cytophagales</taxon>
        <taxon>Splendidivirgaceae</taxon>
        <taxon>Splendidivirga</taxon>
    </lineage>
</organism>
<keyword evidence="1" id="KW-1133">Transmembrane helix</keyword>
<keyword evidence="1" id="KW-0472">Membrane</keyword>
<keyword evidence="3" id="KW-1185">Reference proteome</keyword>
<gene>
    <name evidence="2" type="ORF">QQ008_28455</name>
</gene>
<feature type="transmembrane region" description="Helical" evidence="1">
    <location>
        <begin position="21"/>
        <end position="41"/>
    </location>
</feature>
<dbReference type="EMBL" id="JAUJEA010000018">
    <property type="protein sequence ID" value="MDN5205350.1"/>
    <property type="molecule type" value="Genomic_DNA"/>
</dbReference>
<sequence>MGRNKFLSKSTLFKVHGWVGIKLSILFFIVCFSGTLAVFSHEMDWLFNPNMRAIPTEKLASRNLVVKNLKEVFPDGQLRYWERSREPYLTDILHVYKNGKRTFVFVNQYTGDIQGMAGLTIQRFFRDLHYYLFIPNQVGHFIVLFFGFVLLISLITGVLYYKDWYKKLFLLHIGKGSRAFYSSLHKLVGAWSVPFMALIAITGIWYFIERTDFPEISAYMDNERPTVKKQGIDFEKHIEHLNYDTCITIAQNAIPDLQVKSILVPSRPTQSIYLTGQSNVPLVRDRANRVFIDPYTYNVLKAQKAKEISTATWLNDIADPLHFGYWGGLLTKSIWFIFGLGLSSLILTGPWLYLKRRMNLSRSIKKRKLIHG</sequence>
<reference evidence="2" key="1">
    <citation type="submission" date="2023-06" db="EMBL/GenBank/DDBJ databases">
        <title>Genomic of Parafulvivirga corallium.</title>
        <authorList>
            <person name="Wang G."/>
        </authorList>
    </citation>
    <scope>NUCLEOTIDE SEQUENCE</scope>
    <source>
        <strain evidence="2">BMA10</strain>
    </source>
</reference>
<dbReference type="Proteomes" id="UP001172082">
    <property type="component" value="Unassembled WGS sequence"/>
</dbReference>
<accession>A0ABT8L146</accession>
<dbReference type="Pfam" id="PF03929">
    <property type="entry name" value="PepSY_TM"/>
    <property type="match status" value="1"/>
</dbReference>
<dbReference type="InterPro" id="IPR005625">
    <property type="entry name" value="PepSY-ass_TM"/>
</dbReference>
<evidence type="ECO:0000313" key="3">
    <source>
        <dbReference type="Proteomes" id="UP001172082"/>
    </source>
</evidence>
<feature type="transmembrane region" description="Helical" evidence="1">
    <location>
        <begin position="187"/>
        <end position="208"/>
    </location>
</feature>
<name>A0ABT8L146_9BACT</name>
<keyword evidence="1" id="KW-0812">Transmembrane</keyword>
<dbReference type="RefSeq" id="WP_346755371.1">
    <property type="nucleotide sequence ID" value="NZ_JAUJEA010000018.1"/>
</dbReference>
<proteinExistence type="predicted"/>
<protein>
    <submittedName>
        <fullName evidence="2">PepSY-associated TM helix domain-containing protein</fullName>
    </submittedName>
</protein>
<feature type="transmembrane region" description="Helical" evidence="1">
    <location>
        <begin position="138"/>
        <end position="161"/>
    </location>
</feature>
<dbReference type="PANTHER" id="PTHR34219:SF8">
    <property type="entry name" value="PEPSY DOMAIN-CONTAINING PROTEIN"/>
    <property type="match status" value="1"/>
</dbReference>
<evidence type="ECO:0000256" key="1">
    <source>
        <dbReference type="SAM" id="Phobius"/>
    </source>
</evidence>
<comment type="caution">
    <text evidence="2">The sequence shown here is derived from an EMBL/GenBank/DDBJ whole genome shotgun (WGS) entry which is preliminary data.</text>
</comment>